<accession>A0A6G8APR8</accession>
<evidence type="ECO:0000313" key="2">
    <source>
        <dbReference type="Proteomes" id="UP000501747"/>
    </source>
</evidence>
<dbReference type="KEGG" id="vhy:G7082_00275"/>
<proteinExistence type="predicted"/>
<name>A0A6G8APR8_9ENTE</name>
<dbReference type="RefSeq" id="WP_166033183.1">
    <property type="nucleotide sequence ID" value="NZ_CP049887.1"/>
</dbReference>
<reference evidence="1 2" key="1">
    <citation type="submission" date="2020-03" db="EMBL/GenBank/DDBJ databases">
        <title>Vagococcus sp. nov., isolated from beetles.</title>
        <authorList>
            <person name="Hyun D.-W."/>
            <person name="Bae J.-W."/>
        </authorList>
    </citation>
    <scope>NUCLEOTIDE SEQUENCE [LARGE SCALE GENOMIC DNA]</scope>
    <source>
        <strain evidence="1 2">HDW17B</strain>
    </source>
</reference>
<dbReference type="Proteomes" id="UP000501747">
    <property type="component" value="Chromosome"/>
</dbReference>
<keyword evidence="2" id="KW-1185">Reference proteome</keyword>
<evidence type="ECO:0000313" key="1">
    <source>
        <dbReference type="EMBL" id="QIL47071.1"/>
    </source>
</evidence>
<organism evidence="1 2">
    <name type="scientific">Vagococcus hydrophili</name>
    <dbReference type="NCBI Taxonomy" id="2714947"/>
    <lineage>
        <taxon>Bacteria</taxon>
        <taxon>Bacillati</taxon>
        <taxon>Bacillota</taxon>
        <taxon>Bacilli</taxon>
        <taxon>Lactobacillales</taxon>
        <taxon>Enterococcaceae</taxon>
        <taxon>Vagococcus</taxon>
    </lineage>
</organism>
<sequence length="93" mass="10226">MAKLKCPSCKSPKVQLIDSQTNIESKKSTSLNLNPLKPFTVFNHKEKKKKKTSSGKVALGVMTGGTSLLFTGTKQNKGNEWHCTNCGNVWKSK</sequence>
<gene>
    <name evidence="1" type="ORF">G7082_00275</name>
</gene>
<protein>
    <submittedName>
        <fullName evidence="1">Uncharacterized protein</fullName>
    </submittedName>
</protein>
<dbReference type="AlphaFoldDB" id="A0A6G8APR8"/>
<dbReference type="EMBL" id="CP049887">
    <property type="protein sequence ID" value="QIL47071.1"/>
    <property type="molecule type" value="Genomic_DNA"/>
</dbReference>